<dbReference type="EMBL" id="MG807316">
    <property type="protein sequence ID" value="AVL93329.1"/>
    <property type="molecule type" value="Genomic_DNA"/>
</dbReference>
<accession>A0A2P1EHG1</accession>
<evidence type="ECO:0000256" key="1">
    <source>
        <dbReference type="SAM" id="Coils"/>
    </source>
</evidence>
<evidence type="ECO:0000256" key="2">
    <source>
        <dbReference type="SAM" id="MobiDB-lite"/>
    </source>
</evidence>
<proteinExistence type="predicted"/>
<organism evidence="3">
    <name type="scientific">Megavirus vitis transpoviron</name>
    <dbReference type="NCBI Taxonomy" id="2711275"/>
    <lineage>
        <taxon>Viruses</taxon>
        <taxon>unclassified satellites</taxon>
        <taxon>DNA satellites</taxon>
    </lineage>
</organism>
<name>A0A2P1EHG1_9VIRU</name>
<feature type="coiled-coil region" evidence="1">
    <location>
        <begin position="69"/>
        <end position="103"/>
    </location>
</feature>
<evidence type="ECO:0000313" key="3">
    <source>
        <dbReference type="EMBL" id="AVL93329.1"/>
    </source>
</evidence>
<reference evidence="3" key="1">
    <citation type="journal article" date="2019" name="ISME J.">
        <title>Exploration of the propagation of transpovirons within Mimiviridae reveals a unique example of commensalism in the viral world.</title>
        <authorList>
            <person name="Jeudy S."/>
            <person name="Bertaux L."/>
            <person name="Alempic J.-M."/>
            <person name="Lartigue A."/>
            <person name="Legendre M."/>
            <person name="Belmudes L."/>
            <person name="Santini S."/>
            <person name="Philippe N."/>
            <person name="Beucher L."/>
            <person name="Biondi E.G."/>
            <person name="Juul S."/>
            <person name="Turner D.J."/>
            <person name="Coute Y."/>
            <person name="Claverie J.-M."/>
            <person name="Abergel C."/>
        </authorList>
    </citation>
    <scope>NUCLEOTIDE SEQUENCE</scope>
    <source>
        <strain evidence="3">Vigne</strain>
    </source>
</reference>
<feature type="region of interest" description="Disordered" evidence="2">
    <location>
        <begin position="1"/>
        <end position="21"/>
    </location>
</feature>
<protein>
    <submittedName>
        <fullName evidence="3">Uncharacterized protein</fullName>
    </submittedName>
</protein>
<keyword evidence="1" id="KW-0175">Coiled coil</keyword>
<gene>
    <name evidence="3" type="ORF">mvtv_4</name>
</gene>
<sequence>MNNIQTITKMKKPQPHTTLQLKSRVSEDPIDKSRRLKNYLQKKDKYSQEELLSITFTAIDTSAHLKNKLTNIEAENEAKDLLLEKAQKKINEQNLELSKYKYSNLTDEHVEKFNFAIDYDDNDFEEEKKKAKEELIKEKLDFLSSRYNFD</sequence>